<organism evidence="1 2">
    <name type="scientific">Hoylesella shahii DSM 15611 = JCM 12083</name>
    <dbReference type="NCBI Taxonomy" id="1122991"/>
    <lineage>
        <taxon>Bacteria</taxon>
        <taxon>Pseudomonadati</taxon>
        <taxon>Bacteroidota</taxon>
        <taxon>Bacteroidia</taxon>
        <taxon>Bacteroidales</taxon>
        <taxon>Prevotellaceae</taxon>
        <taxon>Hoylesella</taxon>
    </lineage>
</organism>
<dbReference type="Pfam" id="PF13149">
    <property type="entry name" value="Mfa_like_1"/>
    <property type="match status" value="1"/>
</dbReference>
<evidence type="ECO:0000313" key="2">
    <source>
        <dbReference type="Proteomes" id="UP000248314"/>
    </source>
</evidence>
<comment type="caution">
    <text evidence="1">The sequence shown here is derived from an EMBL/GenBank/DDBJ whole genome shotgun (WGS) entry which is preliminary data.</text>
</comment>
<protein>
    <submittedName>
        <fullName evidence="1">Fimbrillin-like protein</fullName>
    </submittedName>
</protein>
<evidence type="ECO:0000313" key="1">
    <source>
        <dbReference type="EMBL" id="PXX23204.1"/>
    </source>
</evidence>
<keyword evidence="2" id="KW-1185">Reference proteome</keyword>
<dbReference type="RefSeq" id="WP_044075682.1">
    <property type="nucleotide sequence ID" value="NZ_QJJX01000007.1"/>
</dbReference>
<dbReference type="CDD" id="cd13120">
    <property type="entry name" value="BF2867_like_N"/>
    <property type="match status" value="1"/>
</dbReference>
<dbReference type="CDD" id="cd13121">
    <property type="entry name" value="BF2867_like_C"/>
    <property type="match status" value="1"/>
</dbReference>
<proteinExistence type="predicted"/>
<gene>
    <name evidence="1" type="ORF">EJ73_00872</name>
</gene>
<dbReference type="InterPro" id="IPR025049">
    <property type="entry name" value="Mfa-like_1"/>
</dbReference>
<name>A0A318HXI3_9BACT</name>
<accession>A0A318HXI3</accession>
<sequence length="856" mass="95197">MLMISLMGLTSIIVAACVDKGPVEGDAYPADCFRFDFQGVQSMPDAQYLPRNVAYAAGETRVVPIEGEGAEGLELVETAVEGIVTMDEVAQTRGALTTQDNFAAINKQFSIFACKNGSGIADYIYNEKVKPDGTMVKPMRWSKGDAASLTFYAIHPAIENEDLDATSGRRAKFKFKVNSDASKQVDLLMAGTADLKFDSVKNKVVPINFTHTTTAIQFKIGSDFSYNQKIKTIEILNVKGEGVYDAATRKWTLRDGQANFKLSFDPAYPTAQRMGTIINPGEGLFFMLPQELSEQAMVKITFESGKYWQAKIGNKDKDGNAPKWIAGMTKTYTVANSKDVQDRTFVLSVGAKVSELTYDKPTALVEIKSYRHLTGRPESDSLRDRKEAWLIDSCSIGGITYKSTEDINKKIRFEKTQDNRVADVYKVTLDPEYIDFKQKRDTELKQALSPSGRKDLSLTASGWRETANCYIVSAPGEYKFPAVYGNAKKGGSNNSVAYNPGTGDGNFLSKFVSGKGEIDGPDITEGNKVVVLWQSVPGLVSVKGISANGGENRYINFSVDRTKIQEASAIIGLQNGNTVYWSWHIWITSPEVASVDKGCFMREPIGFRHTKWMKTTYDKDREVKVYFKQRRSGAQATLILTQKPHEEVEGIALYYQQGRKDPLYVGGPFSLQKQEINSGMMLIHAAQLPLKMARPRMLTYHPSSKSNWDWCAQQGEDNTYFNLWDAKNNVGYGYTGRFIKTVYDPCPAGFRVPRSGDFEKIKSGNNGKSALVKALGRINPRISTLGIVYADSGFYWSSEKMEGDRRTTFYGYYGVYGLTKRVDGKHKFVGAKLQGATQPLFTNISWGQNVLPIKEE</sequence>
<dbReference type="STRING" id="1122991.GCA_000613445_02481"/>
<dbReference type="EMBL" id="QJJX01000007">
    <property type="protein sequence ID" value="PXX23204.1"/>
    <property type="molecule type" value="Genomic_DNA"/>
</dbReference>
<reference evidence="1 2" key="1">
    <citation type="submission" date="2018-05" db="EMBL/GenBank/DDBJ databases">
        <title>Genomic Encyclopedia of Type Strains, Phase I: the one thousand microbial genomes (KMG-I) project.</title>
        <authorList>
            <person name="Kyrpides N."/>
        </authorList>
    </citation>
    <scope>NUCLEOTIDE SEQUENCE [LARGE SCALE GENOMIC DNA]</scope>
    <source>
        <strain evidence="1 2">DSM 15611</strain>
    </source>
</reference>
<dbReference type="AlphaFoldDB" id="A0A318HXI3"/>
<dbReference type="Proteomes" id="UP000248314">
    <property type="component" value="Unassembled WGS sequence"/>
</dbReference>